<dbReference type="SUPFAM" id="SSF51261">
    <property type="entry name" value="Duplicated hybrid motif"/>
    <property type="match status" value="1"/>
</dbReference>
<evidence type="ECO:0000256" key="1">
    <source>
        <dbReference type="SAM" id="MobiDB-lite"/>
    </source>
</evidence>
<dbReference type="InterPro" id="IPR016047">
    <property type="entry name" value="M23ase_b-sheet_dom"/>
</dbReference>
<dbReference type="CDD" id="cd12797">
    <property type="entry name" value="M23_peptidase"/>
    <property type="match status" value="1"/>
</dbReference>
<evidence type="ECO:0000313" key="6">
    <source>
        <dbReference type="Proteomes" id="UP000781710"/>
    </source>
</evidence>
<dbReference type="Pfam" id="PF01551">
    <property type="entry name" value="Peptidase_M23"/>
    <property type="match status" value="1"/>
</dbReference>
<name>A0ABQ6ZJB6_9GAMM</name>
<feature type="region of interest" description="Disordered" evidence="1">
    <location>
        <begin position="517"/>
        <end position="556"/>
    </location>
</feature>
<proteinExistence type="predicted"/>
<dbReference type="InterPro" id="IPR036365">
    <property type="entry name" value="PGBD-like_sf"/>
</dbReference>
<dbReference type="InterPro" id="IPR011055">
    <property type="entry name" value="Dup_hybrid_motif"/>
</dbReference>
<evidence type="ECO:0008006" key="7">
    <source>
        <dbReference type="Google" id="ProtNLM"/>
    </source>
</evidence>
<feature type="region of interest" description="Disordered" evidence="1">
    <location>
        <begin position="586"/>
        <end position="614"/>
    </location>
</feature>
<gene>
    <name evidence="5" type="ORF">CSC78_05970</name>
</gene>
<keyword evidence="6" id="KW-1185">Reference proteome</keyword>
<feature type="region of interest" description="Disordered" evidence="1">
    <location>
        <begin position="288"/>
        <end position="350"/>
    </location>
</feature>
<comment type="caution">
    <text evidence="5">The sequence shown here is derived from an EMBL/GenBank/DDBJ whole genome shotgun (WGS) entry which is preliminary data.</text>
</comment>
<dbReference type="SUPFAM" id="SSF47090">
    <property type="entry name" value="PGBD-like"/>
    <property type="match status" value="2"/>
</dbReference>
<dbReference type="PANTHER" id="PTHR21666">
    <property type="entry name" value="PEPTIDASE-RELATED"/>
    <property type="match status" value="1"/>
</dbReference>
<evidence type="ECO:0000259" key="2">
    <source>
        <dbReference type="Pfam" id="PF01464"/>
    </source>
</evidence>
<dbReference type="InterPro" id="IPR002477">
    <property type="entry name" value="Peptidoglycan-bd-like"/>
</dbReference>
<feature type="domain" description="Peptidoglycan binding-like" evidence="3">
    <location>
        <begin position="467"/>
        <end position="529"/>
    </location>
</feature>
<dbReference type="EMBL" id="PDWW01000005">
    <property type="protein sequence ID" value="KAF1726204.1"/>
    <property type="molecule type" value="Genomic_DNA"/>
</dbReference>
<dbReference type="SUPFAM" id="SSF53955">
    <property type="entry name" value="Lysozyme-like"/>
    <property type="match status" value="1"/>
</dbReference>
<feature type="domain" description="Peptidoglycan binding-like" evidence="3">
    <location>
        <begin position="222"/>
        <end position="284"/>
    </location>
</feature>
<dbReference type="InterPro" id="IPR023346">
    <property type="entry name" value="Lysozyme-like_dom_sf"/>
</dbReference>
<dbReference type="InterPro" id="IPR008258">
    <property type="entry name" value="Transglycosylase_SLT_dom_1"/>
</dbReference>
<reference evidence="5 6" key="1">
    <citation type="submission" date="2017-10" db="EMBL/GenBank/DDBJ databases">
        <title>Whole genome sequencing of members of genus Pseudoxanthomonas.</title>
        <authorList>
            <person name="Kumar S."/>
            <person name="Bansal K."/>
            <person name="Kaur A."/>
            <person name="Patil P."/>
            <person name="Sharma S."/>
            <person name="Patil P.B."/>
        </authorList>
    </citation>
    <scope>NUCLEOTIDE SEQUENCE [LARGE SCALE GENOMIC DNA]</scope>
    <source>
        <strain evidence="5 6">DSM 17109</strain>
    </source>
</reference>
<evidence type="ECO:0000313" key="5">
    <source>
        <dbReference type="EMBL" id="KAF1726204.1"/>
    </source>
</evidence>
<feature type="compositionally biased region" description="Basic and acidic residues" evidence="1">
    <location>
        <begin position="322"/>
        <end position="331"/>
    </location>
</feature>
<protein>
    <recommendedName>
        <fullName evidence="7">Transglycosylase SLT domain-containing protein</fullName>
    </recommendedName>
</protein>
<dbReference type="RefSeq" id="WP_162336987.1">
    <property type="nucleotide sequence ID" value="NZ_JBHSRQ010000008.1"/>
</dbReference>
<dbReference type="Pfam" id="PF01471">
    <property type="entry name" value="PG_binding_1"/>
    <property type="match status" value="2"/>
</dbReference>
<feature type="compositionally biased region" description="Low complexity" evidence="1">
    <location>
        <begin position="527"/>
        <end position="547"/>
    </location>
</feature>
<evidence type="ECO:0000259" key="4">
    <source>
        <dbReference type="Pfam" id="PF01551"/>
    </source>
</evidence>
<dbReference type="Gene3D" id="1.10.101.10">
    <property type="entry name" value="PGBD-like superfamily/PGBD"/>
    <property type="match status" value="2"/>
</dbReference>
<dbReference type="Gene3D" id="1.10.530.10">
    <property type="match status" value="1"/>
</dbReference>
<accession>A0ABQ6ZJB6</accession>
<dbReference type="Proteomes" id="UP000781710">
    <property type="component" value="Unassembled WGS sequence"/>
</dbReference>
<dbReference type="InterPro" id="IPR050570">
    <property type="entry name" value="Cell_wall_metabolism_enzyme"/>
</dbReference>
<dbReference type="InterPro" id="IPR036366">
    <property type="entry name" value="PGBDSf"/>
</dbReference>
<dbReference type="Pfam" id="PF01464">
    <property type="entry name" value="SLT"/>
    <property type="match status" value="1"/>
</dbReference>
<dbReference type="PANTHER" id="PTHR21666:SF270">
    <property type="entry name" value="MUREIN HYDROLASE ACTIVATOR ENVC"/>
    <property type="match status" value="1"/>
</dbReference>
<organism evidence="5 6">
    <name type="scientific">Pseudoxanthomonas japonensis</name>
    <dbReference type="NCBI Taxonomy" id="69284"/>
    <lineage>
        <taxon>Bacteria</taxon>
        <taxon>Pseudomonadati</taxon>
        <taxon>Pseudomonadota</taxon>
        <taxon>Gammaproteobacteria</taxon>
        <taxon>Lysobacterales</taxon>
        <taxon>Lysobacteraceae</taxon>
        <taxon>Pseudoxanthomonas</taxon>
    </lineage>
</organism>
<feature type="compositionally biased region" description="Polar residues" evidence="1">
    <location>
        <begin position="602"/>
        <end position="614"/>
    </location>
</feature>
<evidence type="ECO:0000259" key="3">
    <source>
        <dbReference type="Pfam" id="PF01471"/>
    </source>
</evidence>
<dbReference type="Gene3D" id="2.70.70.10">
    <property type="entry name" value="Glucose Permease (Domain IIA)"/>
    <property type="match status" value="1"/>
</dbReference>
<sequence length="614" mass="66504">MASQYTREQILDIVERQAQASGIPREDFLRFAYIETGGRFNPDASNPSGAKGLFQFMPGTAAQYGIAGREFDPAESTRAAAALYRDNLADITRRQSRSGHDFLSGQDAPSGLDLYLAHQQGAAGYASIQSAIATGEFTRDDTRRNILNNISARDAERLTGHTTDALRGLGDRELATAFSQYWNGKYAAISIPDRGIQAGQPDAAVRERTSPLSDGVLQSGERGEEVRALQTSLNQLGFRDGQGAELETRSGIYGGKTQEAVRAFQAANQLEATGNADARTREAIAQQLALPEQERNRAQTVEMQQREGGLAWPTPGNQDINEADKPREGRGEFGTPRSGGRRHGGIDIQGDVGDPVVAVAGGTVVVRPNNGAAGNTVHVRHDDGTLTKYFHLDGFSVRNGQRVEAGQQIGTMGRTGNTPAQGDTHLHFEMWRDGRQVDPLPHLRGAERDAVAPARAATPEVLRDGASGASVRELQQQLNQLGYRGADGQPLETTSGKFGPQTEHALRAFQEDHGLKVDGEYGNRSRAAMATATRDAARETTPAETTPQNPRSEDAQRSFVDRMFSAMHGGDDRAMRQALDDYLKTPAGQGWQQKEHAVVDQQVAQPRDQTGQSR</sequence>
<feature type="domain" description="Transglycosylase SLT" evidence="2">
    <location>
        <begin position="19"/>
        <end position="91"/>
    </location>
</feature>
<feature type="domain" description="M23ase beta-sheet core" evidence="4">
    <location>
        <begin position="342"/>
        <end position="439"/>
    </location>
</feature>